<keyword evidence="5" id="KW-0963">Cytoplasm</keyword>
<feature type="binding site" evidence="5">
    <location>
        <begin position="71"/>
        <end position="73"/>
    </location>
    <ligand>
        <name>AMP</name>
        <dbReference type="ChEBI" id="CHEBI:456215"/>
    </ligand>
</feature>
<feature type="binding site" evidence="5">
    <location>
        <position position="45"/>
    </location>
    <ligand>
        <name>AMP</name>
        <dbReference type="ChEBI" id="CHEBI:456215"/>
    </ligand>
</feature>
<feature type="binding site" evidence="5">
    <location>
        <position position="158"/>
    </location>
    <ligand>
        <name>AMP</name>
        <dbReference type="ChEBI" id="CHEBI:456215"/>
    </ligand>
</feature>
<evidence type="ECO:0000256" key="5">
    <source>
        <dbReference type="HAMAP-Rule" id="MF_00235"/>
    </source>
</evidence>
<dbReference type="HAMAP" id="MF_00235">
    <property type="entry name" value="Adenylate_kinase_Adk"/>
    <property type="match status" value="1"/>
</dbReference>
<dbReference type="InterPro" id="IPR027417">
    <property type="entry name" value="P-loop_NTPase"/>
</dbReference>
<keyword evidence="2 5" id="KW-0545">Nucleotide biosynthesis</keyword>
<comment type="similarity">
    <text evidence="5 6">Belongs to the adenylate kinase family.</text>
</comment>
<dbReference type="Gene3D" id="3.40.50.300">
    <property type="entry name" value="P-loop containing nucleotide triphosphate hydrolases"/>
    <property type="match status" value="1"/>
</dbReference>
<dbReference type="Pfam" id="PF00406">
    <property type="entry name" value="ADK"/>
    <property type="match status" value="1"/>
</dbReference>
<dbReference type="NCBIfam" id="NF011105">
    <property type="entry name" value="PRK14532.1"/>
    <property type="match status" value="1"/>
</dbReference>
<protein>
    <recommendedName>
        <fullName evidence="5 7">Adenylate kinase</fullName>
        <shortName evidence="5">AK</shortName>
        <ecNumber evidence="5 7">2.7.4.3</ecNumber>
    </recommendedName>
    <alternativeName>
        <fullName evidence="5">ATP-AMP transphosphorylase</fullName>
    </alternativeName>
    <alternativeName>
        <fullName evidence="5">ATP:AMP phosphotransferase</fullName>
    </alternativeName>
    <alternativeName>
        <fullName evidence="5">Adenylate monophosphate kinase</fullName>
    </alternativeName>
</protein>
<dbReference type="AlphaFoldDB" id="A0A917PQR4"/>
<reference evidence="8" key="1">
    <citation type="journal article" date="2014" name="Int. J. Syst. Evol. Microbiol.">
        <title>Complete genome sequence of Corynebacterium casei LMG S-19264T (=DSM 44701T), isolated from a smear-ripened cheese.</title>
        <authorList>
            <consortium name="US DOE Joint Genome Institute (JGI-PGF)"/>
            <person name="Walter F."/>
            <person name="Albersmeier A."/>
            <person name="Kalinowski J."/>
            <person name="Ruckert C."/>
        </authorList>
    </citation>
    <scope>NUCLEOTIDE SEQUENCE</scope>
    <source>
        <strain evidence="8">CGMCC 1.8984</strain>
    </source>
</reference>
<feature type="binding site" evidence="5">
    <location>
        <position position="106"/>
    </location>
    <ligand>
        <name>AMP</name>
        <dbReference type="ChEBI" id="CHEBI:456215"/>
    </ligand>
</feature>
<comment type="subunit">
    <text evidence="5 7">Monomer.</text>
</comment>
<dbReference type="NCBIfam" id="NF011100">
    <property type="entry name" value="PRK14527.1"/>
    <property type="match status" value="1"/>
</dbReference>
<dbReference type="SUPFAM" id="SSF52540">
    <property type="entry name" value="P-loop containing nucleoside triphosphate hydrolases"/>
    <property type="match status" value="1"/>
</dbReference>
<dbReference type="Proteomes" id="UP000636956">
    <property type="component" value="Unassembled WGS sequence"/>
</dbReference>
<evidence type="ECO:0000256" key="3">
    <source>
        <dbReference type="ARBA" id="ARBA00022741"/>
    </source>
</evidence>
<feature type="binding site" evidence="5">
    <location>
        <position position="141"/>
    </location>
    <ligand>
        <name>ATP</name>
        <dbReference type="ChEBI" id="CHEBI:30616"/>
    </ligand>
</feature>
<comment type="function">
    <text evidence="5">Catalyzes the reversible transfer of the terminal phosphate group between ATP and AMP. Plays an important role in cellular energy homeostasis and in adenine nucleotide metabolism.</text>
</comment>
<keyword evidence="9" id="KW-1185">Reference proteome</keyword>
<feature type="binding site" evidence="5">
    <location>
        <begin position="99"/>
        <end position="102"/>
    </location>
    <ligand>
        <name>AMP</name>
        <dbReference type="ChEBI" id="CHEBI:456215"/>
    </ligand>
</feature>
<evidence type="ECO:0000256" key="2">
    <source>
        <dbReference type="ARBA" id="ARBA00022727"/>
    </source>
</evidence>
<dbReference type="GO" id="GO:0005737">
    <property type="term" value="C:cytoplasm"/>
    <property type="evidence" value="ECO:0007669"/>
    <property type="project" value="UniProtKB-SubCell"/>
</dbReference>
<comment type="domain">
    <text evidence="5">Consists of three domains, a large central CORE domain and two small peripheral domains, NMPbind and LID, which undergo movements during catalysis. The LID domain closes over the site of phosphoryl transfer upon ATP binding. Assembling and dissambling the active center during each catalytic cycle provides an effective means to prevent ATP hydrolysis.</text>
</comment>
<dbReference type="RefSeq" id="WP_188744068.1">
    <property type="nucleotide sequence ID" value="NZ_BAABFW010000011.1"/>
</dbReference>
<comment type="caution">
    <text evidence="5">Lacks conserved residue(s) required for the propagation of feature annotation.</text>
</comment>
<feature type="binding site" evidence="5">
    <location>
        <position position="147"/>
    </location>
    <ligand>
        <name>AMP</name>
        <dbReference type="ChEBI" id="CHEBI:456215"/>
    </ligand>
</feature>
<feature type="binding site" evidence="5">
    <location>
        <position position="186"/>
    </location>
    <ligand>
        <name>ATP</name>
        <dbReference type="ChEBI" id="CHEBI:30616"/>
    </ligand>
</feature>
<accession>A0A917PQR4</accession>
<keyword evidence="1 5" id="KW-0808">Transferase</keyword>
<dbReference type="NCBIfam" id="NF001381">
    <property type="entry name" value="PRK00279.1-3"/>
    <property type="match status" value="1"/>
</dbReference>
<proteinExistence type="inferred from homology"/>
<dbReference type="EC" id="2.7.4.3" evidence="5 7"/>
<evidence type="ECO:0000313" key="8">
    <source>
        <dbReference type="EMBL" id="GGJ88098.1"/>
    </source>
</evidence>
<name>A0A917PQR4_9MICO</name>
<gene>
    <name evidence="5 8" type="primary">adk</name>
    <name evidence="8" type="ORF">GCM10011372_28250</name>
</gene>
<keyword evidence="3 5" id="KW-0547">Nucleotide-binding</keyword>
<dbReference type="PANTHER" id="PTHR23359">
    <property type="entry name" value="NUCLEOTIDE KINASE"/>
    <property type="match status" value="1"/>
</dbReference>
<comment type="subcellular location">
    <subcellularLocation>
        <location evidence="5 7">Cytoplasm</location>
    </subcellularLocation>
</comment>
<dbReference type="InterPro" id="IPR000850">
    <property type="entry name" value="Adenylat/UMP-CMP_kin"/>
</dbReference>
<sequence>MTVRQAHGAAASASARLLIVGPQGSGKGTQGVLVAKAFGVPQVATGDIFRENVSNGTELGKKVQAIIESGDLVPDELTSELVRDRLEQPDAARGFLLDGYPRNLGQVGDLDAFLEPRGEALDAVIELVVPREESIARITQRAAQQGRSDDTEEVIANRLDIYERETAPILDVYRARGIVDEVDGVGTLEEVTDRIFAALAKRDLTADAHDGGNGAAA</sequence>
<evidence type="ECO:0000313" key="9">
    <source>
        <dbReference type="Proteomes" id="UP000636956"/>
    </source>
</evidence>
<feature type="binding site" evidence="5">
    <location>
        <position position="50"/>
    </location>
    <ligand>
        <name>AMP</name>
        <dbReference type="ChEBI" id="CHEBI:456215"/>
    </ligand>
</feature>
<evidence type="ECO:0000256" key="4">
    <source>
        <dbReference type="ARBA" id="ARBA00022777"/>
    </source>
</evidence>
<comment type="caution">
    <text evidence="8">The sequence shown here is derived from an EMBL/GenBank/DDBJ whole genome shotgun (WGS) entry which is preliminary data.</text>
</comment>
<organism evidence="8 9">
    <name type="scientific">Agromyces bauzanensis</name>
    <dbReference type="NCBI Taxonomy" id="1308924"/>
    <lineage>
        <taxon>Bacteria</taxon>
        <taxon>Bacillati</taxon>
        <taxon>Actinomycetota</taxon>
        <taxon>Actinomycetes</taxon>
        <taxon>Micrococcales</taxon>
        <taxon>Microbacteriaceae</taxon>
        <taxon>Agromyces</taxon>
    </lineage>
</organism>
<dbReference type="GO" id="GO:0044209">
    <property type="term" value="P:AMP salvage"/>
    <property type="evidence" value="ECO:0007669"/>
    <property type="project" value="UniProtKB-UniRule"/>
</dbReference>
<dbReference type="GO" id="GO:0005524">
    <property type="term" value="F:ATP binding"/>
    <property type="evidence" value="ECO:0007669"/>
    <property type="project" value="UniProtKB-UniRule"/>
</dbReference>
<dbReference type="EMBL" id="BMMD01000018">
    <property type="protein sequence ID" value="GGJ88098.1"/>
    <property type="molecule type" value="Genomic_DNA"/>
</dbReference>
<dbReference type="CDD" id="cd01428">
    <property type="entry name" value="ADK"/>
    <property type="match status" value="1"/>
</dbReference>
<feature type="region of interest" description="NMP" evidence="5">
    <location>
        <begin position="44"/>
        <end position="73"/>
    </location>
</feature>
<keyword evidence="5 7" id="KW-0067">ATP-binding</keyword>
<comment type="pathway">
    <text evidence="5">Purine metabolism; AMP biosynthesis via salvage pathway; AMP from ADP: step 1/1.</text>
</comment>
<evidence type="ECO:0000256" key="6">
    <source>
        <dbReference type="RuleBase" id="RU003330"/>
    </source>
</evidence>
<evidence type="ECO:0000256" key="1">
    <source>
        <dbReference type="ARBA" id="ARBA00022679"/>
    </source>
</evidence>
<comment type="catalytic activity">
    <reaction evidence="5 7">
        <text>AMP + ATP = 2 ADP</text>
        <dbReference type="Rhea" id="RHEA:12973"/>
        <dbReference type="ChEBI" id="CHEBI:30616"/>
        <dbReference type="ChEBI" id="CHEBI:456215"/>
        <dbReference type="ChEBI" id="CHEBI:456216"/>
        <dbReference type="EC" id="2.7.4.3"/>
    </reaction>
</comment>
<dbReference type="PROSITE" id="PS00113">
    <property type="entry name" value="ADENYLATE_KINASE"/>
    <property type="match status" value="1"/>
</dbReference>
<dbReference type="PRINTS" id="PR00094">
    <property type="entry name" value="ADENYLTKNASE"/>
</dbReference>
<reference evidence="8" key="2">
    <citation type="submission" date="2020-09" db="EMBL/GenBank/DDBJ databases">
        <authorList>
            <person name="Sun Q."/>
            <person name="Zhou Y."/>
        </authorList>
    </citation>
    <scope>NUCLEOTIDE SEQUENCE</scope>
    <source>
        <strain evidence="8">CGMCC 1.8984</strain>
    </source>
</reference>
<keyword evidence="4 5" id="KW-0418">Kinase</keyword>
<dbReference type="InterPro" id="IPR033690">
    <property type="entry name" value="Adenylat_kinase_CS"/>
</dbReference>
<evidence type="ECO:0000256" key="7">
    <source>
        <dbReference type="RuleBase" id="RU003331"/>
    </source>
</evidence>
<dbReference type="GO" id="GO:0004017">
    <property type="term" value="F:AMP kinase activity"/>
    <property type="evidence" value="ECO:0007669"/>
    <property type="project" value="UniProtKB-UniRule"/>
</dbReference>
<feature type="binding site" evidence="5">
    <location>
        <begin position="24"/>
        <end position="29"/>
    </location>
    <ligand>
        <name>ATP</name>
        <dbReference type="ChEBI" id="CHEBI:30616"/>
    </ligand>
</feature>